<evidence type="ECO:0000313" key="3">
    <source>
        <dbReference type="Proteomes" id="UP001189429"/>
    </source>
</evidence>
<evidence type="ECO:0008006" key="4">
    <source>
        <dbReference type="Google" id="ProtNLM"/>
    </source>
</evidence>
<dbReference type="InterPro" id="IPR052765">
    <property type="entry name" value="PGM-Related"/>
</dbReference>
<dbReference type="InterPro" id="IPR029033">
    <property type="entry name" value="His_PPase_superfam"/>
</dbReference>
<comment type="caution">
    <text evidence="2">The sequence shown here is derived from an EMBL/GenBank/DDBJ whole genome shotgun (WGS) entry which is preliminary data.</text>
</comment>
<dbReference type="Pfam" id="PF00300">
    <property type="entry name" value="His_Phos_1"/>
    <property type="match status" value="1"/>
</dbReference>
<dbReference type="SMART" id="SM00855">
    <property type="entry name" value="PGAM"/>
    <property type="match status" value="1"/>
</dbReference>
<dbReference type="CDD" id="cd07067">
    <property type="entry name" value="HP_PGM_like"/>
    <property type="match status" value="1"/>
</dbReference>
<gene>
    <name evidence="2" type="ORF">PCOR1329_LOCUS50115</name>
</gene>
<organism evidence="2 3">
    <name type="scientific">Prorocentrum cordatum</name>
    <dbReference type="NCBI Taxonomy" id="2364126"/>
    <lineage>
        <taxon>Eukaryota</taxon>
        <taxon>Sar</taxon>
        <taxon>Alveolata</taxon>
        <taxon>Dinophyceae</taxon>
        <taxon>Prorocentrales</taxon>
        <taxon>Prorocentraceae</taxon>
        <taxon>Prorocentrum</taxon>
    </lineage>
</organism>
<keyword evidence="3" id="KW-1185">Reference proteome</keyword>
<reference evidence="2" key="1">
    <citation type="submission" date="2023-10" db="EMBL/GenBank/DDBJ databases">
        <authorList>
            <person name="Chen Y."/>
            <person name="Shah S."/>
            <person name="Dougan E. K."/>
            <person name="Thang M."/>
            <person name="Chan C."/>
        </authorList>
    </citation>
    <scope>NUCLEOTIDE SEQUENCE [LARGE SCALE GENOMIC DNA]</scope>
</reference>
<evidence type="ECO:0000256" key="1">
    <source>
        <dbReference type="SAM" id="MobiDB-lite"/>
    </source>
</evidence>
<name>A0ABN9UNE7_9DINO</name>
<proteinExistence type="predicted"/>
<dbReference type="Proteomes" id="UP001189429">
    <property type="component" value="Unassembled WGS sequence"/>
</dbReference>
<dbReference type="InterPro" id="IPR013078">
    <property type="entry name" value="His_Pase_superF_clade-1"/>
</dbReference>
<sequence length="389" mass="43086">MRPPCCPRGSLPAGRCTARPIGPRGCCAAATARPGEGRAPTATRRLRGRLSEALCWLGCGLLGLCADGLWRIADPVARRVRTRRRPLRIVLVRNGESLGNVCDTTYETIPDSSVPLTTRGFEQGVAAGWAIQDLIGDETVRFFHSPYMRTRQTTMAILEAFRGRSVELTTEPMLREQDFGNFQDPETRQQSLEDRRRYGRFYYRFQNGEAGTDVYDRVAEFWSTLHRVMSRPDCAQNLVVVTHGLLMRIFCMCYFRWTVLEFERVWNPSNCEVWILERTSAGRYRLAGRLGSGGALLPIRFGADQSESEPLWEHMREPLASRSVAPGTGQELEDERLRHLRAARDASPGVLHTVIEEGARASRAAGRAPPGPAPEPGGGAASARAGGSG</sequence>
<dbReference type="EMBL" id="CAUYUJ010016061">
    <property type="protein sequence ID" value="CAK0861446.1"/>
    <property type="molecule type" value="Genomic_DNA"/>
</dbReference>
<feature type="compositionally biased region" description="Gly residues" evidence="1">
    <location>
        <begin position="376"/>
        <end position="389"/>
    </location>
</feature>
<dbReference type="PANTHER" id="PTHR46192">
    <property type="entry name" value="BROAD-RANGE ACID PHOSPHATASE DET1"/>
    <property type="match status" value="1"/>
</dbReference>
<accession>A0ABN9UNE7</accession>
<feature type="region of interest" description="Disordered" evidence="1">
    <location>
        <begin position="355"/>
        <end position="389"/>
    </location>
</feature>
<dbReference type="SUPFAM" id="SSF53254">
    <property type="entry name" value="Phosphoglycerate mutase-like"/>
    <property type="match status" value="1"/>
</dbReference>
<evidence type="ECO:0000313" key="2">
    <source>
        <dbReference type="EMBL" id="CAK0861446.1"/>
    </source>
</evidence>
<dbReference type="Gene3D" id="3.40.50.1240">
    <property type="entry name" value="Phosphoglycerate mutase-like"/>
    <property type="match status" value="1"/>
</dbReference>
<protein>
    <recommendedName>
        <fullName evidence="4">Histidine phosphatase family protein</fullName>
    </recommendedName>
</protein>